<evidence type="ECO:0000313" key="6">
    <source>
        <dbReference type="EMBL" id="SUN35613.1"/>
    </source>
</evidence>
<dbReference type="PANTHER" id="PTHR42711">
    <property type="entry name" value="ABC TRANSPORTER ATP-BINDING PROTEIN"/>
    <property type="match status" value="1"/>
</dbReference>
<dbReference type="GO" id="GO:0016887">
    <property type="term" value="F:ATP hydrolysis activity"/>
    <property type="evidence" value="ECO:0007669"/>
    <property type="project" value="InterPro"/>
</dbReference>
<sequence length="284" mass="31690">MLIETKNLTKIYGKKTVLENLNLEVKKGQLLAYIGTNGAGKSTTIKILTGLLAASSGQVKLAPDLKIGMVFQDSVLDDELSVQANLKSRAGLYHQQDQAWLDDLIVRLEISDILKQEYGTLSGGQKRRVDIARALLTKPDLLFLDEPTTGLDIQSRRSIWKLLRRLQKEEGLTIFLTTHYLEEAENADMAYIIDHGRVLAQGSAQDLKAKYAKNRLLVKTDKREAWSDQAYQEREAGWLAIEDLSPQEALTILASHQAVISDFDFQKGDINAVFMAVAGTVFKD</sequence>
<dbReference type="EC" id="3.6.3.-" evidence="6"/>
<keyword evidence="6" id="KW-0378">Hydrolase</keyword>
<keyword evidence="7" id="KW-1185">Reference proteome</keyword>
<keyword evidence="2" id="KW-0813">Transport</keyword>
<dbReference type="InterPro" id="IPR017871">
    <property type="entry name" value="ABC_transporter-like_CS"/>
</dbReference>
<dbReference type="OrthoDB" id="9804819at2"/>
<keyword evidence="4 6" id="KW-0067">ATP-binding</keyword>
<keyword evidence="3" id="KW-0547">Nucleotide-binding</keyword>
<evidence type="ECO:0000256" key="2">
    <source>
        <dbReference type="ARBA" id="ARBA00022448"/>
    </source>
</evidence>
<dbReference type="GO" id="GO:0005524">
    <property type="term" value="F:ATP binding"/>
    <property type="evidence" value="ECO:0007669"/>
    <property type="project" value="UniProtKB-KW"/>
</dbReference>
<dbReference type="InterPro" id="IPR003593">
    <property type="entry name" value="AAA+_ATPase"/>
</dbReference>
<gene>
    <name evidence="6" type="primary">drrA_1</name>
    <name evidence="6" type="ORF">NCTC11391_00647</name>
</gene>
<reference evidence="6 7" key="1">
    <citation type="submission" date="2018-06" db="EMBL/GenBank/DDBJ databases">
        <authorList>
            <consortium name="Pathogen Informatics"/>
            <person name="Doyle S."/>
        </authorList>
    </citation>
    <scope>NUCLEOTIDE SEQUENCE [LARGE SCALE GENOMIC DNA]</scope>
    <source>
        <strain evidence="7">NCTC 11391</strain>
    </source>
</reference>
<evidence type="ECO:0000256" key="4">
    <source>
        <dbReference type="ARBA" id="ARBA00022840"/>
    </source>
</evidence>
<feature type="domain" description="ABC transporter" evidence="5">
    <location>
        <begin position="3"/>
        <end position="220"/>
    </location>
</feature>
<dbReference type="EMBL" id="UHFA01000002">
    <property type="protein sequence ID" value="SUN35613.1"/>
    <property type="molecule type" value="Genomic_DNA"/>
</dbReference>
<protein>
    <submittedName>
        <fullName evidence="6">Antibiotic transport system ATP-binding protein</fullName>
        <ecNumber evidence="6">3.6.3.-</ecNumber>
    </submittedName>
</protein>
<dbReference type="PROSITE" id="PS00211">
    <property type="entry name" value="ABC_TRANSPORTER_1"/>
    <property type="match status" value="1"/>
</dbReference>
<evidence type="ECO:0000259" key="5">
    <source>
        <dbReference type="PROSITE" id="PS50893"/>
    </source>
</evidence>
<evidence type="ECO:0000256" key="3">
    <source>
        <dbReference type="ARBA" id="ARBA00022741"/>
    </source>
</evidence>
<organism evidence="6 7">
    <name type="scientific">Streptococcus downei MFe28</name>
    <dbReference type="NCBI Taxonomy" id="764290"/>
    <lineage>
        <taxon>Bacteria</taxon>
        <taxon>Bacillati</taxon>
        <taxon>Bacillota</taxon>
        <taxon>Bacilli</taxon>
        <taxon>Lactobacillales</taxon>
        <taxon>Streptococcaceae</taxon>
        <taxon>Streptococcus</taxon>
    </lineage>
</organism>
<dbReference type="Proteomes" id="UP000254082">
    <property type="component" value="Unassembled WGS sequence"/>
</dbReference>
<evidence type="ECO:0000256" key="1">
    <source>
        <dbReference type="ARBA" id="ARBA00005417"/>
    </source>
</evidence>
<dbReference type="AlphaFoldDB" id="A0A380JCM9"/>
<dbReference type="SUPFAM" id="SSF52540">
    <property type="entry name" value="P-loop containing nucleoside triphosphate hydrolases"/>
    <property type="match status" value="1"/>
</dbReference>
<dbReference type="RefSeq" id="WP_002999228.1">
    <property type="nucleotide sequence ID" value="NZ_UHFA01000002.1"/>
</dbReference>
<evidence type="ECO:0000313" key="7">
    <source>
        <dbReference type="Proteomes" id="UP000254082"/>
    </source>
</evidence>
<dbReference type="InterPro" id="IPR027417">
    <property type="entry name" value="P-loop_NTPase"/>
</dbReference>
<dbReference type="SMART" id="SM00382">
    <property type="entry name" value="AAA"/>
    <property type="match status" value="1"/>
</dbReference>
<dbReference type="Pfam" id="PF00005">
    <property type="entry name" value="ABC_tran"/>
    <property type="match status" value="1"/>
</dbReference>
<proteinExistence type="inferred from homology"/>
<accession>A0A380JCM9</accession>
<dbReference type="PROSITE" id="PS50893">
    <property type="entry name" value="ABC_TRANSPORTER_2"/>
    <property type="match status" value="1"/>
</dbReference>
<dbReference type="Gene3D" id="3.40.50.300">
    <property type="entry name" value="P-loop containing nucleotide triphosphate hydrolases"/>
    <property type="match status" value="1"/>
</dbReference>
<comment type="similarity">
    <text evidence="1">Belongs to the ABC transporter superfamily.</text>
</comment>
<name>A0A380JCM9_STRDO</name>
<dbReference type="PANTHER" id="PTHR42711:SF5">
    <property type="entry name" value="ABC TRANSPORTER ATP-BINDING PROTEIN NATA"/>
    <property type="match status" value="1"/>
</dbReference>
<dbReference type="InterPro" id="IPR003439">
    <property type="entry name" value="ABC_transporter-like_ATP-bd"/>
</dbReference>
<dbReference type="InterPro" id="IPR050763">
    <property type="entry name" value="ABC_transporter_ATP-binding"/>
</dbReference>